<dbReference type="EMBL" id="ALWO02000033">
    <property type="protein sequence ID" value="EOZ96521.1"/>
    <property type="molecule type" value="Genomic_DNA"/>
</dbReference>
<evidence type="ECO:0000256" key="6">
    <source>
        <dbReference type="ARBA" id="ARBA00023145"/>
    </source>
</evidence>
<keyword evidence="12" id="KW-0812">Transmembrane</keyword>
<feature type="active site" description="Schiff-base intermediate with substrate; via pyruvic acid" evidence="11">
    <location>
        <position position="188"/>
    </location>
</feature>
<evidence type="ECO:0000256" key="2">
    <source>
        <dbReference type="ARBA" id="ARBA00022516"/>
    </source>
</evidence>
<comment type="caution">
    <text evidence="13">The sequence shown here is derived from an EMBL/GenBank/DDBJ whole genome shotgun (WGS) entry which is preliminary data.</text>
</comment>
<keyword evidence="5 11" id="KW-0472">Membrane</keyword>
<dbReference type="AlphaFoldDB" id="S2DWR1"/>
<keyword evidence="4 11" id="KW-0443">Lipid metabolism</keyword>
<evidence type="ECO:0000256" key="10">
    <source>
        <dbReference type="ARBA" id="ARBA00023317"/>
    </source>
</evidence>
<keyword evidence="14" id="KW-1185">Reference proteome</keyword>
<feature type="transmembrane region" description="Helical" evidence="12">
    <location>
        <begin position="35"/>
        <end position="54"/>
    </location>
</feature>
<dbReference type="GO" id="GO:0004609">
    <property type="term" value="F:phosphatidylserine decarboxylase activity"/>
    <property type="evidence" value="ECO:0007669"/>
    <property type="project" value="UniProtKB-UniRule"/>
</dbReference>
<feature type="transmembrane region" description="Helical" evidence="12">
    <location>
        <begin position="12"/>
        <end position="29"/>
    </location>
</feature>
<dbReference type="GO" id="GO:0006646">
    <property type="term" value="P:phosphatidylethanolamine biosynthetic process"/>
    <property type="evidence" value="ECO:0007669"/>
    <property type="project" value="UniProtKB-UniRule"/>
</dbReference>
<protein>
    <recommendedName>
        <fullName evidence="11">Phosphatidylserine decarboxylase proenzyme</fullName>
        <ecNumber evidence="11">4.1.1.65</ecNumber>
    </recommendedName>
    <component>
        <recommendedName>
            <fullName evidence="11">Phosphatidylserine decarboxylase alpha chain</fullName>
        </recommendedName>
    </component>
    <component>
        <recommendedName>
            <fullName evidence="11">Phosphatidylserine decarboxylase beta chain</fullName>
        </recommendedName>
    </component>
</protein>
<keyword evidence="10 11" id="KW-0670">Pyruvate</keyword>
<evidence type="ECO:0000313" key="13">
    <source>
        <dbReference type="EMBL" id="EOZ96521.1"/>
    </source>
</evidence>
<evidence type="ECO:0000256" key="8">
    <source>
        <dbReference type="ARBA" id="ARBA00023239"/>
    </source>
</evidence>
<dbReference type="InterPro" id="IPR003817">
    <property type="entry name" value="PS_Dcarbxylase"/>
</dbReference>
<dbReference type="OrthoDB" id="9790893at2"/>
<evidence type="ECO:0000256" key="7">
    <source>
        <dbReference type="ARBA" id="ARBA00023209"/>
    </source>
</evidence>
<comment type="PTM">
    <text evidence="11">Is synthesized initially as an inactive proenzyme. Formation of the active enzyme involves a self-maturation process in which the active site pyruvoyl group is generated from an internal serine residue via an autocatalytic post-translational modification. Two non-identical subunits are generated from the proenzyme in this reaction, and the pyruvate is formed at the N-terminus of the alpha chain, which is derived from the carboxyl end of the proenzyme. The post-translation cleavage follows an unusual pathway, termed non-hydrolytic serinolysis, in which the side chain hydroxyl group of the serine supplies its oxygen atom to form the C-terminus of the beta chain, while the remainder of the serine residue undergoes an oxidative deamination to produce ammonia and the pyruvoyl prosthetic group on the alpha chain.</text>
</comment>
<name>S2DWR1_INDAL</name>
<evidence type="ECO:0000313" key="14">
    <source>
        <dbReference type="Proteomes" id="UP000006073"/>
    </source>
</evidence>
<keyword evidence="12" id="KW-1133">Transmembrane helix</keyword>
<reference evidence="13 14" key="1">
    <citation type="journal article" date="2013" name="Genome Announc.">
        <title>Draft Genome Sequence of Indibacter alkaliphilus Strain LW1T, Isolated from Lonar Lake, a Haloalkaline Lake in the Buldana District of Maharashtra, India.</title>
        <authorList>
            <person name="Singh A."/>
            <person name="Kumar Jangir P."/>
            <person name="Sharma R."/>
            <person name="Singh A."/>
            <person name="Kumar Pinnaka A."/>
            <person name="Shivaji S."/>
        </authorList>
    </citation>
    <scope>NUCLEOTIDE SEQUENCE [LARGE SCALE GENOMIC DNA]</scope>
    <source>
        <strain evidence="14">CCUG 57479 / KCTC 22604 / LW1</strain>
    </source>
</reference>
<comment type="catalytic activity">
    <reaction evidence="11">
        <text>a 1,2-diacyl-sn-glycero-3-phospho-L-serine + H(+) = a 1,2-diacyl-sn-glycero-3-phosphoethanolamine + CO2</text>
        <dbReference type="Rhea" id="RHEA:20828"/>
        <dbReference type="ChEBI" id="CHEBI:15378"/>
        <dbReference type="ChEBI" id="CHEBI:16526"/>
        <dbReference type="ChEBI" id="CHEBI:57262"/>
        <dbReference type="ChEBI" id="CHEBI:64612"/>
        <dbReference type="EC" id="4.1.1.65"/>
    </reaction>
</comment>
<feature type="chain" id="PRO_5023446937" description="Phosphatidylserine decarboxylase alpha chain" evidence="11">
    <location>
        <begin position="188"/>
        <end position="221"/>
    </location>
</feature>
<comment type="subcellular location">
    <subcellularLocation>
        <location evidence="11">Cell membrane</location>
        <topology evidence="11">Peripheral membrane protein</topology>
    </subcellularLocation>
</comment>
<accession>S2DWR1</accession>
<dbReference type="InterPro" id="IPR033175">
    <property type="entry name" value="PSD-A"/>
</dbReference>
<keyword evidence="8 11" id="KW-0456">Lyase</keyword>
<keyword evidence="7 11" id="KW-0594">Phospholipid biosynthesis</keyword>
<evidence type="ECO:0000256" key="11">
    <source>
        <dbReference type="HAMAP-Rule" id="MF_00664"/>
    </source>
</evidence>
<dbReference type="UniPathway" id="UPA00558">
    <property type="reaction ID" value="UER00616"/>
</dbReference>
<comment type="function">
    <text evidence="11">Catalyzes the formation of phosphatidylethanolamine (PtdEtn) from phosphatidylserine (PtdSer).</text>
</comment>
<keyword evidence="6 11" id="KW-0865">Zymogen</keyword>
<proteinExistence type="inferred from homology"/>
<comment type="pathway">
    <text evidence="11">Phospholipid metabolism; phosphatidylethanolamine biosynthesis; phosphatidylethanolamine from CDP-diacylglycerol: step 2/2.</text>
</comment>
<dbReference type="PANTHER" id="PTHR35809">
    <property type="entry name" value="ARCHAETIDYLSERINE DECARBOXYLASE PROENZYME-RELATED"/>
    <property type="match status" value="1"/>
</dbReference>
<dbReference type="Proteomes" id="UP000006073">
    <property type="component" value="Unassembled WGS sequence"/>
</dbReference>
<dbReference type="GO" id="GO:0005886">
    <property type="term" value="C:plasma membrane"/>
    <property type="evidence" value="ECO:0007669"/>
    <property type="project" value="UniProtKB-SubCell"/>
</dbReference>
<dbReference type="EC" id="4.1.1.65" evidence="11"/>
<dbReference type="RefSeq" id="WP_016255073.1">
    <property type="nucleotide sequence ID" value="NZ_ALWO02000033.1"/>
</dbReference>
<gene>
    <name evidence="11" type="primary">psd</name>
    <name evidence="13" type="ORF">A33Q_2291</name>
</gene>
<dbReference type="STRING" id="1189612.A33Q_2291"/>
<comment type="similarity">
    <text evidence="11">Belongs to the phosphatidylserine decarboxylase family. PSD-A subfamily.</text>
</comment>
<keyword evidence="1 11" id="KW-1003">Cell membrane</keyword>
<evidence type="ECO:0000256" key="12">
    <source>
        <dbReference type="SAM" id="Phobius"/>
    </source>
</evidence>
<keyword evidence="3 11" id="KW-0210">Decarboxylase</keyword>
<dbReference type="HAMAP" id="MF_00664">
    <property type="entry name" value="PS_decarb_PSD_A"/>
    <property type="match status" value="1"/>
</dbReference>
<dbReference type="NCBIfam" id="NF003678">
    <property type="entry name" value="PRK05305.1-2"/>
    <property type="match status" value="1"/>
</dbReference>
<evidence type="ECO:0000256" key="1">
    <source>
        <dbReference type="ARBA" id="ARBA00022475"/>
    </source>
</evidence>
<keyword evidence="2 11" id="KW-0444">Lipid biosynthesis</keyword>
<evidence type="ECO:0000256" key="5">
    <source>
        <dbReference type="ARBA" id="ARBA00023136"/>
    </source>
</evidence>
<feature type="modified residue" description="Pyruvic acid (Ser); by autocatalysis" evidence="11">
    <location>
        <position position="188"/>
    </location>
</feature>
<organism evidence="13 14">
    <name type="scientific">Indibacter alkaliphilus (strain CCUG 57479 / KCTC 22604 / LW1)</name>
    <dbReference type="NCBI Taxonomy" id="1189612"/>
    <lineage>
        <taxon>Bacteria</taxon>
        <taxon>Pseudomonadati</taxon>
        <taxon>Bacteroidota</taxon>
        <taxon>Cytophagia</taxon>
        <taxon>Cytophagales</taxon>
        <taxon>Cyclobacteriaceae</taxon>
    </lineage>
</organism>
<evidence type="ECO:0000256" key="9">
    <source>
        <dbReference type="ARBA" id="ARBA00023264"/>
    </source>
</evidence>
<dbReference type="eggNOG" id="COG0688">
    <property type="taxonomic scope" value="Bacteria"/>
</dbReference>
<sequence length="221" mass="25205">MTIHREGRQLLFWLLLILTGLNYALYYFFPGHETMLNLVLLASIVLYLIILQFFRNPIIKLPNQEGLVYAPADGKVVVIEETEETEYLNEKRKQISIFMSPINVHVNRSPVAGIVEYFKYHPGKYLVAWHPKSSFENERTTMVIKQPNGTKILVRQIAGALARRIKWYVDKGSPLAQGGEFGFIKFGSRVDVFLPLDAEVLVNIDEKTKGGRTPIAKLNQA</sequence>
<feature type="site" description="Cleavage (non-hydrolytic); by autocatalysis" evidence="11">
    <location>
        <begin position="187"/>
        <end position="188"/>
    </location>
</feature>
<comment type="subunit">
    <text evidence="11">Heterodimer of a large membrane-associated beta subunit and a small pyruvoyl-containing alpha subunit.</text>
</comment>
<evidence type="ECO:0000256" key="4">
    <source>
        <dbReference type="ARBA" id="ARBA00023098"/>
    </source>
</evidence>
<evidence type="ECO:0000256" key="3">
    <source>
        <dbReference type="ARBA" id="ARBA00022793"/>
    </source>
</evidence>
<comment type="cofactor">
    <cofactor evidence="11">
        <name>pyruvate</name>
        <dbReference type="ChEBI" id="CHEBI:15361"/>
    </cofactor>
    <text evidence="11">Binds 1 pyruvoyl group covalently per subunit.</text>
</comment>
<dbReference type="Pfam" id="PF02666">
    <property type="entry name" value="PS_Dcarbxylase"/>
    <property type="match status" value="1"/>
</dbReference>
<dbReference type="PANTHER" id="PTHR35809:SF1">
    <property type="entry name" value="ARCHAETIDYLSERINE DECARBOXYLASE PROENZYME-RELATED"/>
    <property type="match status" value="1"/>
</dbReference>
<feature type="chain" id="PRO_5023446938" description="Phosphatidylserine decarboxylase beta chain" evidence="11">
    <location>
        <begin position="1"/>
        <end position="187"/>
    </location>
</feature>
<keyword evidence="9 11" id="KW-1208">Phospholipid metabolism</keyword>